<sequence>MATAPPAPTPRLASVDALRGLTVAAMLLVNNPGDWGHVYAPLLHAHWHGFTATDLIFPLFLFIVGVSLSLALGRQLDKGVASADLLLPVLARAARIVGLGLLLHLCAWWAFDLEHYRVMGVLQRIGLCYLAAAAIALWLPARSQWVLLLALLAGYAGLLGWGGSLAPLDNIASRIDTAVLGVHLYEYEAIGGRGHDPEGLVSTLGALATTLLGLRAGDWLRCGHAKRLPLAAIVLLAAGAAWATWLPLNKNLWTPSYVLWSGGLACALLALCHWRVDVRGGPPLGRAFGVNAIAAYAGSAFMLYGLVAAGWLEPLYRHGFADWMTPRFGPYLPSLAYALVFVALWWGVVRWLDARRIYFKV</sequence>
<dbReference type="PANTHER" id="PTHR31061:SF24">
    <property type="entry name" value="LD22376P"/>
    <property type="match status" value="1"/>
</dbReference>
<evidence type="ECO:0000313" key="2">
    <source>
        <dbReference type="EMBL" id="KAB8196969.1"/>
    </source>
</evidence>
<dbReference type="EMBL" id="VICD02000055">
    <property type="protein sequence ID" value="KAB8196969.1"/>
    <property type="molecule type" value="Genomic_DNA"/>
</dbReference>
<protein>
    <submittedName>
        <fullName evidence="2">DUF1624 domain-containing protein</fullName>
    </submittedName>
</protein>
<dbReference type="Pfam" id="PF07786">
    <property type="entry name" value="HGSNAT_cat"/>
    <property type="match status" value="1"/>
</dbReference>
<dbReference type="RefSeq" id="WP_141481450.1">
    <property type="nucleotide sequence ID" value="NZ_VICD02000055.1"/>
</dbReference>
<dbReference type="AlphaFoldDB" id="A0A508B2Q7"/>
<name>A0A508B2Q7_9GAMM</name>
<reference evidence="2 3" key="1">
    <citation type="submission" date="2019-10" db="EMBL/GenBank/DDBJ databases">
        <title>Lysobacter alkalisoli sp. nov., isolated from saline-alkaline soil.</title>
        <authorList>
            <person name="Sun J.-Q."/>
        </authorList>
    </citation>
    <scope>NUCLEOTIDE SEQUENCE [LARGE SCALE GENOMIC DNA]</scope>
    <source>
        <strain evidence="2 3">KCTC 42381</strain>
    </source>
</reference>
<evidence type="ECO:0000259" key="1">
    <source>
        <dbReference type="Pfam" id="PF07786"/>
    </source>
</evidence>
<feature type="domain" description="Heparan-alpha-glucosaminide N-acetyltransferase catalytic" evidence="1">
    <location>
        <begin position="11"/>
        <end position="153"/>
    </location>
</feature>
<dbReference type="PANTHER" id="PTHR31061">
    <property type="entry name" value="LD22376P"/>
    <property type="match status" value="1"/>
</dbReference>
<dbReference type="Proteomes" id="UP000320431">
    <property type="component" value="Unassembled WGS sequence"/>
</dbReference>
<comment type="caution">
    <text evidence="2">The sequence shown here is derived from an EMBL/GenBank/DDBJ whole genome shotgun (WGS) entry which is preliminary data.</text>
</comment>
<proteinExistence type="predicted"/>
<dbReference type="InterPro" id="IPR012429">
    <property type="entry name" value="HGSNAT_cat"/>
</dbReference>
<gene>
    <name evidence="2" type="ORF">FKV24_004115</name>
</gene>
<evidence type="ECO:0000313" key="3">
    <source>
        <dbReference type="Proteomes" id="UP000320431"/>
    </source>
</evidence>
<organism evidence="2 3">
    <name type="scientific">Marilutibacter maris</name>
    <dbReference type="NCBI Taxonomy" id="1605891"/>
    <lineage>
        <taxon>Bacteria</taxon>
        <taxon>Pseudomonadati</taxon>
        <taxon>Pseudomonadota</taxon>
        <taxon>Gammaproteobacteria</taxon>
        <taxon>Lysobacterales</taxon>
        <taxon>Lysobacteraceae</taxon>
        <taxon>Marilutibacter</taxon>
    </lineage>
</organism>
<accession>A0A508B2Q7</accession>